<reference evidence="4 5" key="1">
    <citation type="journal article" date="2014" name="Int. J. Syst. Evol. Microbiol.">
        <title>Complete genome sequence of Corynebacterium casei LMG S-19264T (=DSM 44701T), isolated from a smear-ripened cheese.</title>
        <authorList>
            <consortium name="US DOE Joint Genome Institute (JGI-PGF)"/>
            <person name="Walter F."/>
            <person name="Albersmeier A."/>
            <person name="Kalinowski J."/>
            <person name="Ruckert C."/>
        </authorList>
    </citation>
    <scope>NUCLEOTIDE SEQUENCE [LARGE SCALE GENOMIC DNA]</scope>
    <source>
        <strain evidence="4 5">KCTC 19473</strain>
    </source>
</reference>
<feature type="transmembrane region" description="Helical" evidence="1">
    <location>
        <begin position="13"/>
        <end position="32"/>
    </location>
</feature>
<dbReference type="PROSITE" id="PS50924">
    <property type="entry name" value="MHYT"/>
    <property type="match status" value="1"/>
</dbReference>
<gene>
    <name evidence="4" type="ORF">GCM10007147_33100</name>
</gene>
<feature type="transmembrane region" description="Helical" evidence="1">
    <location>
        <begin position="109"/>
        <end position="129"/>
    </location>
</feature>
<keyword evidence="1" id="KW-0472">Membrane</keyword>
<keyword evidence="1" id="KW-1133">Transmembrane helix</keyword>
<feature type="region of interest" description="Disordered" evidence="2">
    <location>
        <begin position="242"/>
        <end position="286"/>
    </location>
</feature>
<evidence type="ECO:0000256" key="1">
    <source>
        <dbReference type="PROSITE-ProRule" id="PRU00244"/>
    </source>
</evidence>
<dbReference type="AlphaFoldDB" id="A0A918XGZ5"/>
<sequence>MLDLLVQDWPAPALAYLVSVIGSYLGLSFAARARRSTGFSRWQWLGLAALTLGGVAVWSMHFIAMMGFSAPGTAIRYDMFLTVASGITAIVVMGTALYLTLFDQSLTRLLLSGPIAGLGVVSMHYMGMASMNIHGEMHHDLFWIIIAVVVAIVAATTALWFASRIRGQLAIVSASLVMAVAVSLMHYSGMAGMQVEPAEGEFQGAPEGATAFDLMLPLVVGLFVFVLICSLFLLLGADDDRPPRTTKQPVRPSTPTHPLPNSGRERQAPRNDWTDASPDGFGGPHR</sequence>
<keyword evidence="1" id="KW-0812">Transmembrane</keyword>
<evidence type="ECO:0000256" key="2">
    <source>
        <dbReference type="SAM" id="MobiDB-lite"/>
    </source>
</evidence>
<feature type="compositionally biased region" description="Basic and acidic residues" evidence="2">
    <location>
        <begin position="263"/>
        <end position="273"/>
    </location>
</feature>
<dbReference type="Pfam" id="PF03707">
    <property type="entry name" value="MHYT"/>
    <property type="match status" value="2"/>
</dbReference>
<comment type="caution">
    <text evidence="4">The sequence shown here is derived from an EMBL/GenBank/DDBJ whole genome shotgun (WGS) entry which is preliminary data.</text>
</comment>
<keyword evidence="5" id="KW-1185">Reference proteome</keyword>
<protein>
    <submittedName>
        <fullName evidence="4">Membrane protein</fullName>
    </submittedName>
</protein>
<feature type="transmembrane region" description="Helical" evidence="1">
    <location>
        <begin position="44"/>
        <end position="68"/>
    </location>
</feature>
<dbReference type="RefSeq" id="WP_193518281.1">
    <property type="nucleotide sequence ID" value="NZ_BMXL01000019.1"/>
</dbReference>
<name>A0A918XGZ5_9ACTN</name>
<dbReference type="PANTHER" id="PTHR35152">
    <property type="entry name" value="DOMAIN SIGNALLING PROTEIN, PUTATIVE (AFU_ORTHOLOGUE AFUA_5G11310)-RELATED"/>
    <property type="match status" value="1"/>
</dbReference>
<organism evidence="4 5">
    <name type="scientific">Nocardiopsis kunsanensis</name>
    <dbReference type="NCBI Taxonomy" id="141693"/>
    <lineage>
        <taxon>Bacteria</taxon>
        <taxon>Bacillati</taxon>
        <taxon>Actinomycetota</taxon>
        <taxon>Actinomycetes</taxon>
        <taxon>Streptosporangiales</taxon>
        <taxon>Nocardiopsidaceae</taxon>
        <taxon>Nocardiopsis</taxon>
    </lineage>
</organism>
<proteinExistence type="predicted"/>
<evidence type="ECO:0000313" key="5">
    <source>
        <dbReference type="Proteomes" id="UP000654947"/>
    </source>
</evidence>
<feature type="transmembrane region" description="Helical" evidence="1">
    <location>
        <begin position="141"/>
        <end position="162"/>
    </location>
</feature>
<feature type="domain" description="MHYT" evidence="3">
    <location>
        <begin position="7"/>
        <end position="196"/>
    </location>
</feature>
<dbReference type="InterPro" id="IPR005330">
    <property type="entry name" value="MHYT_dom"/>
</dbReference>
<dbReference type="PANTHER" id="PTHR35152:SF1">
    <property type="entry name" value="DOMAIN SIGNALLING PROTEIN, PUTATIVE (AFU_ORTHOLOGUE AFUA_5G11310)-RELATED"/>
    <property type="match status" value="1"/>
</dbReference>
<feature type="transmembrane region" description="Helical" evidence="1">
    <location>
        <begin position="80"/>
        <end position="102"/>
    </location>
</feature>
<dbReference type="GO" id="GO:0016020">
    <property type="term" value="C:membrane"/>
    <property type="evidence" value="ECO:0007669"/>
    <property type="project" value="UniProtKB-UniRule"/>
</dbReference>
<accession>A0A918XGZ5</accession>
<feature type="transmembrane region" description="Helical" evidence="1">
    <location>
        <begin position="214"/>
        <end position="237"/>
    </location>
</feature>
<evidence type="ECO:0000313" key="4">
    <source>
        <dbReference type="EMBL" id="GHD30899.1"/>
    </source>
</evidence>
<dbReference type="Proteomes" id="UP000654947">
    <property type="component" value="Unassembled WGS sequence"/>
</dbReference>
<feature type="compositionally biased region" description="Polar residues" evidence="2">
    <location>
        <begin position="245"/>
        <end position="256"/>
    </location>
</feature>
<evidence type="ECO:0000259" key="3">
    <source>
        <dbReference type="PROSITE" id="PS50924"/>
    </source>
</evidence>
<feature type="transmembrane region" description="Helical" evidence="1">
    <location>
        <begin position="169"/>
        <end position="187"/>
    </location>
</feature>
<dbReference type="EMBL" id="BMXL01000019">
    <property type="protein sequence ID" value="GHD30899.1"/>
    <property type="molecule type" value="Genomic_DNA"/>
</dbReference>